<dbReference type="EMBL" id="FQWQ01000002">
    <property type="protein sequence ID" value="SHH18335.1"/>
    <property type="molecule type" value="Genomic_DNA"/>
</dbReference>
<evidence type="ECO:0000256" key="1">
    <source>
        <dbReference type="PROSITE-ProRule" id="PRU00339"/>
    </source>
</evidence>
<evidence type="ECO:0000256" key="2">
    <source>
        <dbReference type="SAM" id="Coils"/>
    </source>
</evidence>
<keyword evidence="3" id="KW-0812">Transmembrane</keyword>
<dbReference type="Pfam" id="PF13181">
    <property type="entry name" value="TPR_8"/>
    <property type="match status" value="2"/>
</dbReference>
<dbReference type="PANTHER" id="PTHR10098">
    <property type="entry name" value="RAPSYN-RELATED"/>
    <property type="match status" value="1"/>
</dbReference>
<keyword evidence="3" id="KW-0472">Membrane</keyword>
<evidence type="ECO:0000313" key="5">
    <source>
        <dbReference type="Proteomes" id="UP000184212"/>
    </source>
</evidence>
<feature type="repeat" description="TPR" evidence="1">
    <location>
        <begin position="118"/>
        <end position="151"/>
    </location>
</feature>
<dbReference type="SUPFAM" id="SSF48452">
    <property type="entry name" value="TPR-like"/>
    <property type="match status" value="1"/>
</dbReference>
<dbReference type="SMART" id="SM00028">
    <property type="entry name" value="TPR"/>
    <property type="match status" value="4"/>
</dbReference>
<dbReference type="InterPro" id="IPR011990">
    <property type="entry name" value="TPR-like_helical_dom_sf"/>
</dbReference>
<reference evidence="4 5" key="1">
    <citation type="submission" date="2016-11" db="EMBL/GenBank/DDBJ databases">
        <authorList>
            <person name="Jaros S."/>
            <person name="Januszkiewicz K."/>
            <person name="Wedrychowicz H."/>
        </authorList>
    </citation>
    <scope>NUCLEOTIDE SEQUENCE [LARGE SCALE GENOMIC DNA]</scope>
    <source>
        <strain evidence="4 5">DSM 24574</strain>
    </source>
</reference>
<dbReference type="PROSITE" id="PS50005">
    <property type="entry name" value="TPR"/>
    <property type="match status" value="2"/>
</dbReference>
<feature type="transmembrane region" description="Helical" evidence="3">
    <location>
        <begin position="345"/>
        <end position="368"/>
    </location>
</feature>
<keyword evidence="5" id="KW-1185">Reference proteome</keyword>
<dbReference type="InterPro" id="IPR019734">
    <property type="entry name" value="TPR_rpt"/>
</dbReference>
<sequence>MKRLLPLVLTLLILRLDAQVLIDSLQQRLPLAKSVVERVDILDNLSHAYTQYSLSRSEELARQALALAQENGYQKGIAASFNNLGISASIQGRHTEGMEYFIKAVKIREELNDTKGVAHVYNNMSRVLIYQEDYDRAIEYSKKSLALLQQIDDPKAVANTYAAIGEIYMNKQDYDQALLMFTKARDTSIGAALGDYKFWMEAKRITALNAQGKYDQALETGLAIERSLPKYRDFFSSIELLQTIGVIYSNLGDLEHATLYLHKAKHMADSLNDANSGINARKKLSDTFRKFHEYDSAWYYNDQYSTLRGEVFNAEKSKQIAALEHLYESEKKDQLLAMREEKIRALTMAVTIGGVLLVAITVLVIIVFRLYRDKKKSLVELKRLNNEIFEKHEEILAQTEELTQANAEVNRMNESLEMEVTARVAEIKLQNEKLIEYAYFNAHNVRGPLARILGLCALMSRETSLAEIQAYNAHVLDCAHELDGVVREINRKLHD</sequence>
<gene>
    <name evidence="4" type="ORF">SAMN04488109_3049</name>
</gene>
<accession>A0A1M5QW35</accession>
<feature type="repeat" description="TPR" evidence="1">
    <location>
        <begin position="158"/>
        <end position="191"/>
    </location>
</feature>
<name>A0A1M5QW35_9BACT</name>
<dbReference type="Pfam" id="PF13424">
    <property type="entry name" value="TPR_12"/>
    <property type="match status" value="1"/>
</dbReference>
<protein>
    <submittedName>
        <fullName evidence="4">Tetratricopeptide repeat-containing protein</fullName>
    </submittedName>
</protein>
<keyword evidence="2" id="KW-0175">Coiled coil</keyword>
<dbReference type="Gene3D" id="1.25.40.10">
    <property type="entry name" value="Tetratricopeptide repeat domain"/>
    <property type="match status" value="2"/>
</dbReference>
<feature type="coiled-coil region" evidence="2">
    <location>
        <begin position="381"/>
        <end position="419"/>
    </location>
</feature>
<keyword evidence="3" id="KW-1133">Transmembrane helix</keyword>
<evidence type="ECO:0000256" key="3">
    <source>
        <dbReference type="SAM" id="Phobius"/>
    </source>
</evidence>
<dbReference type="RefSeq" id="WP_073135625.1">
    <property type="nucleotide sequence ID" value="NZ_FQWQ01000002.1"/>
</dbReference>
<organism evidence="4 5">
    <name type="scientific">Chryseolinea serpens</name>
    <dbReference type="NCBI Taxonomy" id="947013"/>
    <lineage>
        <taxon>Bacteria</taxon>
        <taxon>Pseudomonadati</taxon>
        <taxon>Bacteroidota</taxon>
        <taxon>Cytophagia</taxon>
        <taxon>Cytophagales</taxon>
        <taxon>Fulvivirgaceae</taxon>
        <taxon>Chryseolinea</taxon>
    </lineage>
</organism>
<proteinExistence type="predicted"/>
<keyword evidence="1" id="KW-0802">TPR repeat</keyword>
<dbReference type="AlphaFoldDB" id="A0A1M5QW35"/>
<dbReference type="OrthoDB" id="982262at2"/>
<evidence type="ECO:0000313" key="4">
    <source>
        <dbReference type="EMBL" id="SHH18335.1"/>
    </source>
</evidence>
<dbReference type="Proteomes" id="UP000184212">
    <property type="component" value="Unassembled WGS sequence"/>
</dbReference>
<dbReference type="STRING" id="947013.SAMN04488109_3049"/>